<comment type="pathway">
    <text evidence="7">Protein modification; lipoprotein biosynthesis (diacylglyceryl transfer).</text>
</comment>
<comment type="function">
    <text evidence="7">Catalyzes the transfer of the diacylglyceryl group from phosphatidylglycerol to the sulfhydryl group of the N-terminal cysteine of a prolipoprotein, the first step in the formation of mature lipoproteins.</text>
</comment>
<dbReference type="AlphaFoldDB" id="A0A0E2E7L5"/>
<feature type="transmembrane region" description="Helical" evidence="7">
    <location>
        <begin position="119"/>
        <end position="136"/>
    </location>
</feature>
<keyword evidence="8" id="KW-0449">Lipoprotein</keyword>
<dbReference type="EMBL" id="AGDV01000001">
    <property type="protein sequence ID" value="EMB35994.1"/>
    <property type="molecule type" value="Genomic_DNA"/>
</dbReference>
<dbReference type="GO" id="GO:0042158">
    <property type="term" value="P:lipoprotein biosynthetic process"/>
    <property type="evidence" value="ECO:0007669"/>
    <property type="project" value="UniProtKB-UniRule"/>
</dbReference>
<evidence type="ECO:0000256" key="4">
    <source>
        <dbReference type="ARBA" id="ARBA00022692"/>
    </source>
</evidence>
<dbReference type="PROSITE" id="PS01311">
    <property type="entry name" value="LGT"/>
    <property type="match status" value="1"/>
</dbReference>
<dbReference type="Proteomes" id="UP000011705">
    <property type="component" value="Chromosome"/>
</dbReference>
<name>A0A0E2E7L5_TREDN</name>
<dbReference type="HAMAP" id="MF_01147">
    <property type="entry name" value="Lgt"/>
    <property type="match status" value="1"/>
</dbReference>
<organism evidence="8">
    <name type="scientific">Treponema denticola H-22</name>
    <dbReference type="NCBI Taxonomy" id="999432"/>
    <lineage>
        <taxon>Bacteria</taxon>
        <taxon>Pseudomonadati</taxon>
        <taxon>Spirochaetota</taxon>
        <taxon>Spirochaetia</taxon>
        <taxon>Spirochaetales</taxon>
        <taxon>Treponemataceae</taxon>
        <taxon>Treponema</taxon>
    </lineage>
</organism>
<feature type="transmembrane region" description="Helical" evidence="7">
    <location>
        <begin position="67"/>
        <end position="87"/>
    </location>
</feature>
<keyword evidence="3 7" id="KW-0808">Transferase</keyword>
<keyword evidence="5 7" id="KW-1133">Transmembrane helix</keyword>
<dbReference type="InterPro" id="IPR001640">
    <property type="entry name" value="Lgt"/>
</dbReference>
<dbReference type="HOGENOM" id="CLU_013386_1_0_12"/>
<feature type="transmembrane region" description="Helical" evidence="7">
    <location>
        <begin position="304"/>
        <end position="324"/>
    </location>
</feature>
<sequence>MLLAIQYPSWLYPEIIPGLPFLRWYGLMYLVAFGIAYFLFSYQVKHGEFERYSGSQKAMTQDDISDLFIWGILGLILGARIFGTLVYNPETYLKAPWLIFWPFARDGAGNLTFTGFQGMSYHGGFIGGFLGVILWTKKSKFKFAAVADLMAVSIPLGYTFGRLGNFANGELYGRITTSKIGMIFPQTPISDRFYLAESWVRDFAEKAGIAVQEGAAMINLPRHPSQLYEAFFEGIILWLILWLLRKKKPFDGFLVCVYTLGYGFFRFFIEYFRQPDANKGYPISFGTGAANIYVYESWKNISTGQILCSLMILASLAAILILYLQEKKLKEKKEI</sequence>
<comment type="subcellular location">
    <subcellularLocation>
        <location evidence="7">Cell membrane</location>
        <topology evidence="7">Multi-pass membrane protein</topology>
    </subcellularLocation>
</comment>
<accession>A0A0E2E7L5</accession>
<evidence type="ECO:0000256" key="7">
    <source>
        <dbReference type="HAMAP-Rule" id="MF_01147"/>
    </source>
</evidence>
<evidence type="ECO:0000313" key="8">
    <source>
        <dbReference type="EMBL" id="EMB35994.1"/>
    </source>
</evidence>
<dbReference type="GO" id="GO:0005886">
    <property type="term" value="C:plasma membrane"/>
    <property type="evidence" value="ECO:0007669"/>
    <property type="project" value="UniProtKB-SubCell"/>
</dbReference>
<dbReference type="PATRIC" id="fig|999432.5.peg.192"/>
<comment type="catalytic activity">
    <reaction evidence="7">
        <text>L-cysteinyl-[prolipoprotein] + a 1,2-diacyl-sn-glycero-3-phospho-(1'-sn-glycerol) = an S-1,2-diacyl-sn-glyceryl-L-cysteinyl-[prolipoprotein] + sn-glycerol 1-phosphate + H(+)</text>
        <dbReference type="Rhea" id="RHEA:56712"/>
        <dbReference type="Rhea" id="RHEA-COMP:14679"/>
        <dbReference type="Rhea" id="RHEA-COMP:14680"/>
        <dbReference type="ChEBI" id="CHEBI:15378"/>
        <dbReference type="ChEBI" id="CHEBI:29950"/>
        <dbReference type="ChEBI" id="CHEBI:57685"/>
        <dbReference type="ChEBI" id="CHEBI:64716"/>
        <dbReference type="ChEBI" id="CHEBI:140658"/>
        <dbReference type="EC" id="2.5.1.145"/>
    </reaction>
</comment>
<dbReference type="UniPathway" id="UPA00664"/>
<reference evidence="8" key="1">
    <citation type="submission" date="2012-01" db="EMBL/GenBank/DDBJ databases">
        <title>The Genome Sequence of Treponema denticola H-22.</title>
        <authorList>
            <consortium name="The Broad Institute Genome Sequencing Platform"/>
            <person name="Earl A."/>
            <person name="Ward D."/>
            <person name="Feldgarden M."/>
            <person name="Gevers D."/>
            <person name="Blanton J.M."/>
            <person name="Fenno C.J."/>
            <person name="Baranova O.V."/>
            <person name="Mathney J."/>
            <person name="Dewhirst F.E."/>
            <person name="Izard J."/>
            <person name="Young S.K."/>
            <person name="Zeng Q."/>
            <person name="Gargeya S."/>
            <person name="Fitzgerald M."/>
            <person name="Haas B."/>
            <person name="Abouelleil A."/>
            <person name="Alvarado L."/>
            <person name="Arachchi H.M."/>
            <person name="Berlin A."/>
            <person name="Chapman S.B."/>
            <person name="Gearin G."/>
            <person name="Goldberg J."/>
            <person name="Griggs A."/>
            <person name="Gujja S."/>
            <person name="Hansen M."/>
            <person name="Heiman D."/>
            <person name="Howarth C."/>
            <person name="Larimer J."/>
            <person name="Lui A."/>
            <person name="MacDonald P.J.P."/>
            <person name="McCowen C."/>
            <person name="Montmayeur A."/>
            <person name="Murphy C."/>
            <person name="Neiman D."/>
            <person name="Pearson M."/>
            <person name="Priest M."/>
            <person name="Roberts A."/>
            <person name="Saif S."/>
            <person name="Shea T."/>
            <person name="Sisk P."/>
            <person name="Stolte C."/>
            <person name="Sykes S."/>
            <person name="Wortman J."/>
            <person name="Nusbaum C."/>
            <person name="Birren B."/>
        </authorList>
    </citation>
    <scope>NUCLEOTIDE SEQUENCE [LARGE SCALE GENOMIC DNA]</scope>
    <source>
        <strain evidence="8">H-22</strain>
    </source>
</reference>
<gene>
    <name evidence="7" type="primary">lgt</name>
    <name evidence="8" type="ORF">HMPREF9726_00186</name>
</gene>
<dbReference type="Pfam" id="PF01790">
    <property type="entry name" value="LGT"/>
    <property type="match status" value="1"/>
</dbReference>
<proteinExistence type="inferred from homology"/>
<feature type="transmembrane region" description="Helical" evidence="7">
    <location>
        <begin position="22"/>
        <end position="42"/>
    </location>
</feature>
<protein>
    <recommendedName>
        <fullName evidence="7">Phosphatidylglycerol--prolipoprotein diacylglyceryl transferase</fullName>
        <ecNumber evidence="7">2.5.1.145</ecNumber>
    </recommendedName>
</protein>
<evidence type="ECO:0000256" key="5">
    <source>
        <dbReference type="ARBA" id="ARBA00022989"/>
    </source>
</evidence>
<keyword evidence="4 7" id="KW-0812">Transmembrane</keyword>
<comment type="similarity">
    <text evidence="1 7">Belongs to the Lgt family.</text>
</comment>
<feature type="transmembrane region" description="Helical" evidence="7">
    <location>
        <begin position="251"/>
        <end position="269"/>
    </location>
</feature>
<comment type="caution">
    <text evidence="8">The sequence shown here is derived from an EMBL/GenBank/DDBJ whole genome shotgun (WGS) entry which is preliminary data.</text>
</comment>
<evidence type="ECO:0000256" key="1">
    <source>
        <dbReference type="ARBA" id="ARBA00007150"/>
    </source>
</evidence>
<evidence type="ECO:0000256" key="6">
    <source>
        <dbReference type="ARBA" id="ARBA00023136"/>
    </source>
</evidence>
<keyword evidence="6 7" id="KW-0472">Membrane</keyword>
<evidence type="ECO:0000256" key="3">
    <source>
        <dbReference type="ARBA" id="ARBA00022679"/>
    </source>
</evidence>
<dbReference type="NCBIfam" id="TIGR00544">
    <property type="entry name" value="lgt"/>
    <property type="match status" value="1"/>
</dbReference>
<feature type="binding site" evidence="7">
    <location>
        <position position="162"/>
    </location>
    <ligand>
        <name>a 1,2-diacyl-sn-glycero-3-phospho-(1'-sn-glycerol)</name>
        <dbReference type="ChEBI" id="CHEBI:64716"/>
    </ligand>
</feature>
<dbReference type="PANTHER" id="PTHR30589:SF0">
    <property type="entry name" value="PHOSPHATIDYLGLYCEROL--PROLIPOPROTEIN DIACYLGLYCERYL TRANSFERASE"/>
    <property type="match status" value="1"/>
</dbReference>
<dbReference type="GO" id="GO:0008961">
    <property type="term" value="F:phosphatidylglycerol-prolipoprotein diacylglyceryl transferase activity"/>
    <property type="evidence" value="ECO:0007669"/>
    <property type="project" value="UniProtKB-UniRule"/>
</dbReference>
<dbReference type="RefSeq" id="WP_002682733.1">
    <property type="nucleotide sequence ID" value="NZ_CM001795.1"/>
</dbReference>
<evidence type="ECO:0000256" key="2">
    <source>
        <dbReference type="ARBA" id="ARBA00022475"/>
    </source>
</evidence>
<keyword evidence="2 7" id="KW-1003">Cell membrane</keyword>
<dbReference type="EC" id="2.5.1.145" evidence="7"/>
<dbReference type="PANTHER" id="PTHR30589">
    <property type="entry name" value="PROLIPOPROTEIN DIACYLGLYCERYL TRANSFERASE"/>
    <property type="match status" value="1"/>
</dbReference>